<sequence>MEISPTFAKKTACLNCGEKFTTTKIRSRFVRVVKHETDFKPVYANSSVYPILYNVAVCPHCGFAFTDDFSTYFAPGVKEQIGKSITSFWNSRSFGEERTIEEAIEAYKLAYVSARVKKEKPLTIAGITLRIAWLYNDLVDFGSEKRFKTIARDFYTEAYSESDYVGTQMSETRVLYMMAELSHQIGDMDSAVRNFSRVIESQRTSTEPHIIEKAKDRWQEIREQRQEAVKS</sequence>
<gene>
    <name evidence="1" type="ORF">SLU01_16210</name>
</gene>
<dbReference type="InterPro" id="IPR018708">
    <property type="entry name" value="DUF2225"/>
</dbReference>
<dbReference type="Pfam" id="PF09986">
    <property type="entry name" value="DUF2225"/>
    <property type="match status" value="1"/>
</dbReference>
<organism evidence="1 2">
    <name type="scientific">Sporosarcina luteola</name>
    <dbReference type="NCBI Taxonomy" id="582850"/>
    <lineage>
        <taxon>Bacteria</taxon>
        <taxon>Bacillati</taxon>
        <taxon>Bacillota</taxon>
        <taxon>Bacilli</taxon>
        <taxon>Bacillales</taxon>
        <taxon>Caryophanaceae</taxon>
        <taxon>Sporosarcina</taxon>
    </lineage>
</organism>
<proteinExistence type="predicted"/>
<dbReference type="Proteomes" id="UP000321901">
    <property type="component" value="Unassembled WGS sequence"/>
</dbReference>
<accession>A0A511Z786</accession>
<dbReference type="RefSeq" id="WP_147057089.1">
    <property type="nucleotide sequence ID" value="NZ_BJYL01000020.1"/>
</dbReference>
<evidence type="ECO:0000313" key="1">
    <source>
        <dbReference type="EMBL" id="GEN83309.1"/>
    </source>
</evidence>
<comment type="caution">
    <text evidence="1">The sequence shown here is derived from an EMBL/GenBank/DDBJ whole genome shotgun (WGS) entry which is preliminary data.</text>
</comment>
<evidence type="ECO:0000313" key="2">
    <source>
        <dbReference type="Proteomes" id="UP000321901"/>
    </source>
</evidence>
<reference evidence="1 2" key="1">
    <citation type="submission" date="2019-07" db="EMBL/GenBank/DDBJ databases">
        <title>Whole genome shotgun sequence of Sporosarcina luteola NBRC 105378.</title>
        <authorList>
            <person name="Hosoyama A."/>
            <person name="Uohara A."/>
            <person name="Ohji S."/>
            <person name="Ichikawa N."/>
        </authorList>
    </citation>
    <scope>NUCLEOTIDE SEQUENCE [LARGE SCALE GENOMIC DNA]</scope>
    <source>
        <strain evidence="1 2">NBRC 105378</strain>
    </source>
</reference>
<dbReference type="AlphaFoldDB" id="A0A511Z786"/>
<evidence type="ECO:0008006" key="3">
    <source>
        <dbReference type="Google" id="ProtNLM"/>
    </source>
</evidence>
<protein>
    <recommendedName>
        <fullName evidence="3">DUF2225 domain-containing protein</fullName>
    </recommendedName>
</protein>
<name>A0A511Z786_9BACL</name>
<keyword evidence="2" id="KW-1185">Reference proteome</keyword>
<dbReference type="OrthoDB" id="9780343at2"/>
<dbReference type="EMBL" id="BJYL01000020">
    <property type="protein sequence ID" value="GEN83309.1"/>
    <property type="molecule type" value="Genomic_DNA"/>
</dbReference>